<dbReference type="GO" id="GO:0140358">
    <property type="term" value="F:P-type transmembrane transporter activity"/>
    <property type="evidence" value="ECO:0007669"/>
    <property type="project" value="InterPro"/>
</dbReference>
<keyword evidence="6 8" id="KW-0460">Magnesium</keyword>
<evidence type="ECO:0000256" key="7">
    <source>
        <dbReference type="ARBA" id="ARBA00022967"/>
    </source>
</evidence>
<proteinExistence type="inferred from homology"/>
<organism evidence="10 11">
    <name type="scientific">Heterodermia speciosa</name>
    <dbReference type="NCBI Taxonomy" id="116794"/>
    <lineage>
        <taxon>Eukaryota</taxon>
        <taxon>Fungi</taxon>
        <taxon>Dikarya</taxon>
        <taxon>Ascomycota</taxon>
        <taxon>Pezizomycotina</taxon>
        <taxon>Lecanoromycetes</taxon>
        <taxon>OSLEUM clade</taxon>
        <taxon>Lecanoromycetidae</taxon>
        <taxon>Caliciales</taxon>
        <taxon>Physciaceae</taxon>
        <taxon>Heterodermia</taxon>
    </lineage>
</organism>
<dbReference type="InterPro" id="IPR006544">
    <property type="entry name" value="P-type_TPase_V"/>
</dbReference>
<dbReference type="Proteomes" id="UP000664521">
    <property type="component" value="Unassembled WGS sequence"/>
</dbReference>
<keyword evidence="3 8" id="KW-0479">Metal-binding</keyword>
<comment type="subcellular location">
    <subcellularLocation>
        <location evidence="1 8">Membrane</location>
        <topology evidence="1 8">Multi-pass membrane protein</topology>
    </subcellularLocation>
</comment>
<dbReference type="GO" id="GO:0019829">
    <property type="term" value="F:ATPase-coupled monoatomic cation transmembrane transporter activity"/>
    <property type="evidence" value="ECO:0007669"/>
    <property type="project" value="UniProtKB-UniRule"/>
</dbReference>
<keyword evidence="5 8" id="KW-0067">ATP-binding</keyword>
<comment type="caution">
    <text evidence="8">Lacks conserved residue(s) required for the propagation of feature annotation.</text>
</comment>
<evidence type="ECO:0000259" key="9">
    <source>
        <dbReference type="Pfam" id="PF12409"/>
    </source>
</evidence>
<evidence type="ECO:0000256" key="2">
    <source>
        <dbReference type="ARBA" id="ARBA00022553"/>
    </source>
</evidence>
<reference evidence="10" key="1">
    <citation type="submission" date="2021-03" db="EMBL/GenBank/DDBJ databases">
        <authorList>
            <person name="Tagirdzhanova G."/>
        </authorList>
    </citation>
    <scope>NUCLEOTIDE SEQUENCE</scope>
</reference>
<dbReference type="GO" id="GO:0005524">
    <property type="term" value="F:ATP binding"/>
    <property type="evidence" value="ECO:0007669"/>
    <property type="project" value="UniProtKB-UniRule"/>
</dbReference>
<protein>
    <recommendedName>
        <fullName evidence="8">Cation-transporting ATPase</fullName>
        <ecNumber evidence="8">7.2.2.-</ecNumber>
    </recommendedName>
</protein>
<dbReference type="Pfam" id="PF12409">
    <property type="entry name" value="P5-ATPase"/>
    <property type="match status" value="1"/>
</dbReference>
<keyword evidence="7 8" id="KW-1278">Translocase</keyword>
<keyword evidence="8" id="KW-0812">Transmembrane</keyword>
<dbReference type="PANTHER" id="PTHR45630:SF8">
    <property type="entry name" value="CATION-TRANSPORTING ATPASE"/>
    <property type="match status" value="1"/>
</dbReference>
<evidence type="ECO:0000313" key="10">
    <source>
        <dbReference type="EMBL" id="CAF9936754.1"/>
    </source>
</evidence>
<dbReference type="GO" id="GO:0046872">
    <property type="term" value="F:metal ion binding"/>
    <property type="evidence" value="ECO:0007669"/>
    <property type="project" value="UniProtKB-UniRule"/>
</dbReference>
<keyword evidence="4 8" id="KW-0547">Nucleotide-binding</keyword>
<accession>A0A8H3G558</accession>
<feature type="transmembrane region" description="Helical" evidence="8">
    <location>
        <begin position="140"/>
        <end position="158"/>
    </location>
</feature>
<dbReference type="AlphaFoldDB" id="A0A8H3G558"/>
<dbReference type="EMBL" id="CAJPDS010000094">
    <property type="protein sequence ID" value="CAF9936754.1"/>
    <property type="molecule type" value="Genomic_DNA"/>
</dbReference>
<dbReference type="InterPro" id="IPR047819">
    <property type="entry name" value="P5A-ATPase_N"/>
</dbReference>
<dbReference type="PANTHER" id="PTHR45630">
    <property type="entry name" value="CATION-TRANSPORTING ATPASE-RELATED"/>
    <property type="match status" value="1"/>
</dbReference>
<evidence type="ECO:0000256" key="3">
    <source>
        <dbReference type="ARBA" id="ARBA00022723"/>
    </source>
</evidence>
<dbReference type="GO" id="GO:0016020">
    <property type="term" value="C:membrane"/>
    <property type="evidence" value="ECO:0007669"/>
    <property type="project" value="UniProtKB-SubCell"/>
</dbReference>
<evidence type="ECO:0000256" key="1">
    <source>
        <dbReference type="ARBA" id="ARBA00004141"/>
    </source>
</evidence>
<evidence type="ECO:0000256" key="5">
    <source>
        <dbReference type="ARBA" id="ARBA00022840"/>
    </source>
</evidence>
<name>A0A8H3G558_9LECA</name>
<keyword evidence="2" id="KW-0597">Phosphoprotein</keyword>
<comment type="catalytic activity">
    <reaction evidence="8">
        <text>ATP + H2O = ADP + phosphate + H(+)</text>
        <dbReference type="Rhea" id="RHEA:13065"/>
        <dbReference type="ChEBI" id="CHEBI:15377"/>
        <dbReference type="ChEBI" id="CHEBI:15378"/>
        <dbReference type="ChEBI" id="CHEBI:30616"/>
        <dbReference type="ChEBI" id="CHEBI:43474"/>
        <dbReference type="ChEBI" id="CHEBI:456216"/>
    </reaction>
</comment>
<dbReference type="GO" id="GO:0006874">
    <property type="term" value="P:intracellular calcium ion homeostasis"/>
    <property type="evidence" value="ECO:0007669"/>
    <property type="project" value="TreeGrafter"/>
</dbReference>
<evidence type="ECO:0000313" key="11">
    <source>
        <dbReference type="Proteomes" id="UP000664521"/>
    </source>
</evidence>
<dbReference type="OrthoDB" id="48943at2759"/>
<comment type="similarity">
    <text evidence="8">Belongs to the cation transport ATPase (P-type) (TC 3.A.3) family. Type V subfamily.</text>
</comment>
<dbReference type="EC" id="7.2.2.-" evidence="8"/>
<evidence type="ECO:0000256" key="8">
    <source>
        <dbReference type="RuleBase" id="RU362082"/>
    </source>
</evidence>
<feature type="domain" description="P5B-type ATPase N-terminal" evidence="9">
    <location>
        <begin position="124"/>
        <end position="243"/>
    </location>
</feature>
<gene>
    <name evidence="10" type="ORF">HETSPECPRED_010447</name>
</gene>
<comment type="caution">
    <text evidence="10">The sequence shown here is derived from an EMBL/GenBank/DDBJ whole genome shotgun (WGS) entry which is preliminary data.</text>
</comment>
<keyword evidence="8" id="KW-0472">Membrane</keyword>
<keyword evidence="8" id="KW-1133">Transmembrane helix</keyword>
<sequence length="332" mass="38084">MAHDEVFAGPISESVPSSVTGFAHRRSRADSVASFTYFQEEDEVPEYPSDEVIVDDSDEEFEGNPQTLTRLASTSLDSTGRKLSDYSSVSVDNPLLHRHDSTRTDISSFGRGGRRTQRIYVTTEDLTIVIAGFSSRPVGLAAYIVLCVLSLGLAYLLLRWLPRWRVRLIGLPTSLQYCTWVVVENQWGEFSVQNIAKASYGHSLSTVFGTPEKLGYHEFDEDDDPVLAELRFLDYRYIRFYFHPLKDRFILCTNWKDPTWSDVKFIRMGLDTDERYRREQVFGKNEIDIEQKSVPQLLIDEASNRLAITYHETPTRNFPLRVRGESSAKWVL</sequence>
<evidence type="ECO:0000256" key="6">
    <source>
        <dbReference type="ARBA" id="ARBA00022842"/>
    </source>
</evidence>
<keyword evidence="11" id="KW-1185">Reference proteome</keyword>
<evidence type="ECO:0000256" key="4">
    <source>
        <dbReference type="ARBA" id="ARBA00022741"/>
    </source>
</evidence>